<reference evidence="6 7" key="1">
    <citation type="journal article" date="2020" name="Int. J. Med. Microbiol.">
        <title>Discovery of Paenibacillus larvae ERIC V: Phenotypic and genomic comparison to genotypes ERIC I-IV reveal different inventories of virulence factors which correlate with epidemiological prevalences of American Foulbrood.</title>
        <authorList>
            <person name="Beims H."/>
            <person name="Bunk B."/>
            <person name="Erler S."/>
            <person name="Mohr K.I."/>
            <person name="Sproer C."/>
            <person name="Pradella S."/>
            <person name="Gunther G."/>
            <person name="Rohde M."/>
            <person name="von der Ohe W."/>
            <person name="Steinert M."/>
        </authorList>
    </citation>
    <scope>NUCLEOTIDE SEQUENCE [LARGE SCALE GENOMIC DNA]</scope>
    <source>
        <strain evidence="6">Eric_V</strain>
    </source>
</reference>
<organism evidence="6 7">
    <name type="scientific">Paenibacillus larvae subsp. larvae</name>
    <dbReference type="NCBI Taxonomy" id="147375"/>
    <lineage>
        <taxon>Bacteria</taxon>
        <taxon>Bacillati</taxon>
        <taxon>Bacillota</taxon>
        <taxon>Bacilli</taxon>
        <taxon>Bacillales</taxon>
        <taxon>Paenibacillaceae</taxon>
        <taxon>Paenibacillus</taxon>
    </lineage>
</organism>
<evidence type="ECO:0000313" key="6">
    <source>
        <dbReference type="EMBL" id="QHZ51680.1"/>
    </source>
</evidence>
<dbReference type="InterPro" id="IPR002305">
    <property type="entry name" value="aa-tRNA-synth_Ic"/>
</dbReference>
<keyword evidence="5" id="KW-0030">Aminoacyl-tRNA synthetase</keyword>
<dbReference type="Pfam" id="PF00579">
    <property type="entry name" value="tRNA-synt_1b"/>
    <property type="match status" value="1"/>
</dbReference>
<evidence type="ECO:0000256" key="3">
    <source>
        <dbReference type="ARBA" id="ARBA00022840"/>
    </source>
</evidence>
<keyword evidence="2" id="KW-0547">Nucleotide-binding</keyword>
<dbReference type="InterPro" id="IPR014729">
    <property type="entry name" value="Rossmann-like_a/b/a_fold"/>
</dbReference>
<dbReference type="AlphaFoldDB" id="A0A6C0QSV2"/>
<evidence type="ECO:0000256" key="1">
    <source>
        <dbReference type="ARBA" id="ARBA00022598"/>
    </source>
</evidence>
<dbReference type="RefSeq" id="WP_024094171.1">
    <property type="nucleotide sequence ID" value="NZ_CP019651.1"/>
</dbReference>
<dbReference type="GO" id="GO:0005524">
    <property type="term" value="F:ATP binding"/>
    <property type="evidence" value="ECO:0007669"/>
    <property type="project" value="UniProtKB-KW"/>
</dbReference>
<dbReference type="EC" id="6.1.1.2" evidence="6"/>
<dbReference type="GO" id="GO:0004830">
    <property type="term" value="F:tryptophan-tRNA ligase activity"/>
    <property type="evidence" value="ECO:0007669"/>
    <property type="project" value="UniProtKB-EC"/>
</dbReference>
<proteinExistence type="predicted"/>
<dbReference type="Gene3D" id="3.40.50.620">
    <property type="entry name" value="HUPs"/>
    <property type="match status" value="1"/>
</dbReference>
<name>A0A6C0QSV2_9BACL</name>
<dbReference type="EMBL" id="CP019717">
    <property type="protein sequence ID" value="QHZ51680.1"/>
    <property type="molecule type" value="Genomic_DNA"/>
</dbReference>
<dbReference type="SUPFAM" id="SSF52374">
    <property type="entry name" value="Nucleotidylyl transferase"/>
    <property type="match status" value="1"/>
</dbReference>
<accession>A0A6C0QSV2</accession>
<keyword evidence="1 6" id="KW-0436">Ligase</keyword>
<protein>
    <submittedName>
        <fullName evidence="6">Tryptophan--tRNA ligase 2</fullName>
        <ecNumber evidence="6">6.1.1.2</ecNumber>
    </submittedName>
</protein>
<evidence type="ECO:0000256" key="2">
    <source>
        <dbReference type="ARBA" id="ARBA00022741"/>
    </source>
</evidence>
<keyword evidence="4" id="KW-0648">Protein biosynthesis</keyword>
<sequence length="93" mass="11158">MEDGWRWFTRLYLQKKQRLFIRLLRRINYEQRTLLTGDWVTGKLHLGHYIGSLHSRVELQSRCETFLLLADVQDRQPTLINLVLSNSIYSKLP</sequence>
<keyword evidence="3" id="KW-0067">ATP-binding</keyword>
<dbReference type="Proteomes" id="UP000464330">
    <property type="component" value="Chromosome"/>
</dbReference>
<dbReference type="GO" id="GO:0006418">
    <property type="term" value="P:tRNA aminoacylation for protein translation"/>
    <property type="evidence" value="ECO:0007669"/>
    <property type="project" value="InterPro"/>
</dbReference>
<evidence type="ECO:0000313" key="7">
    <source>
        <dbReference type="Proteomes" id="UP000464330"/>
    </source>
</evidence>
<evidence type="ECO:0000256" key="4">
    <source>
        <dbReference type="ARBA" id="ARBA00022917"/>
    </source>
</evidence>
<evidence type="ECO:0000256" key="5">
    <source>
        <dbReference type="ARBA" id="ARBA00023146"/>
    </source>
</evidence>
<gene>
    <name evidence="6" type="primary">trpS2_1</name>
    <name evidence="6" type="ORF">ERICV_02544</name>
</gene>